<name>A0ABW1NP65_9ACTN</name>
<dbReference type="Gene3D" id="3.30.530.20">
    <property type="match status" value="1"/>
</dbReference>
<accession>A0ABW1NP65</accession>
<protein>
    <submittedName>
        <fullName evidence="3">SRPBCC domain-containing protein</fullName>
    </submittedName>
</protein>
<feature type="domain" description="Activator of Hsp90 ATPase homologue 1/2-like C-terminal" evidence="2">
    <location>
        <begin position="13"/>
        <end position="145"/>
    </location>
</feature>
<evidence type="ECO:0000313" key="3">
    <source>
        <dbReference type="EMBL" id="MFC6084527.1"/>
    </source>
</evidence>
<dbReference type="InterPro" id="IPR013538">
    <property type="entry name" value="ASHA1/2-like_C"/>
</dbReference>
<dbReference type="EMBL" id="JBHSRF010000044">
    <property type="protein sequence ID" value="MFC6084527.1"/>
    <property type="molecule type" value="Genomic_DNA"/>
</dbReference>
<evidence type="ECO:0000256" key="1">
    <source>
        <dbReference type="ARBA" id="ARBA00006817"/>
    </source>
</evidence>
<sequence>MSHDLSVERVFNHSPEDVFDAFTDAEAQKIWFTLGPDGLDGSFVEAECDPRVGGEWILAWGDRDAPFRERNVFQIVDRPRRLVLSSTGWSPDGDRMDTTVEVLFEDLDGKTRMIVNQSGFRTAEESEFFAQSAWSGAFDRIELYLDLPEEARAH</sequence>
<comment type="caution">
    <text evidence="3">The sequence shown here is derived from an EMBL/GenBank/DDBJ whole genome shotgun (WGS) entry which is preliminary data.</text>
</comment>
<comment type="similarity">
    <text evidence="1">Belongs to the AHA1 family.</text>
</comment>
<proteinExistence type="inferred from homology"/>
<dbReference type="Pfam" id="PF08327">
    <property type="entry name" value="AHSA1"/>
    <property type="match status" value="1"/>
</dbReference>
<dbReference type="Proteomes" id="UP001596137">
    <property type="component" value="Unassembled WGS sequence"/>
</dbReference>
<organism evidence="3 4">
    <name type="scientific">Sphaerisporangium aureirubrum</name>
    <dbReference type="NCBI Taxonomy" id="1544736"/>
    <lineage>
        <taxon>Bacteria</taxon>
        <taxon>Bacillati</taxon>
        <taxon>Actinomycetota</taxon>
        <taxon>Actinomycetes</taxon>
        <taxon>Streptosporangiales</taxon>
        <taxon>Streptosporangiaceae</taxon>
        <taxon>Sphaerisporangium</taxon>
    </lineage>
</organism>
<evidence type="ECO:0000313" key="4">
    <source>
        <dbReference type="Proteomes" id="UP001596137"/>
    </source>
</evidence>
<dbReference type="RefSeq" id="WP_380757681.1">
    <property type="nucleotide sequence ID" value="NZ_JBHSRF010000044.1"/>
</dbReference>
<evidence type="ECO:0000259" key="2">
    <source>
        <dbReference type="Pfam" id="PF08327"/>
    </source>
</evidence>
<dbReference type="CDD" id="cd07814">
    <property type="entry name" value="SRPBCC_CalC_Aha1-like"/>
    <property type="match status" value="1"/>
</dbReference>
<dbReference type="SUPFAM" id="SSF55961">
    <property type="entry name" value="Bet v1-like"/>
    <property type="match status" value="1"/>
</dbReference>
<dbReference type="InterPro" id="IPR023393">
    <property type="entry name" value="START-like_dom_sf"/>
</dbReference>
<keyword evidence="4" id="KW-1185">Reference proteome</keyword>
<reference evidence="4" key="1">
    <citation type="journal article" date="2019" name="Int. J. Syst. Evol. Microbiol.">
        <title>The Global Catalogue of Microorganisms (GCM) 10K type strain sequencing project: providing services to taxonomists for standard genome sequencing and annotation.</title>
        <authorList>
            <consortium name="The Broad Institute Genomics Platform"/>
            <consortium name="The Broad Institute Genome Sequencing Center for Infectious Disease"/>
            <person name="Wu L."/>
            <person name="Ma J."/>
        </authorList>
    </citation>
    <scope>NUCLEOTIDE SEQUENCE [LARGE SCALE GENOMIC DNA]</scope>
    <source>
        <strain evidence="4">JCM 30346</strain>
    </source>
</reference>
<gene>
    <name evidence="3" type="ORF">ACFP1K_25440</name>
</gene>